<comment type="function">
    <text evidence="2">Catalyzes the condensation of isopentenyl diphosphate (IPP) with allylic pyrophosphates generating different type of terpenoids.</text>
</comment>
<dbReference type="GO" id="GO:0000287">
    <property type="term" value="F:magnesium ion binding"/>
    <property type="evidence" value="ECO:0007669"/>
    <property type="project" value="UniProtKB-UniRule"/>
</dbReference>
<comment type="similarity">
    <text evidence="2">Belongs to the UPP synthase family.</text>
</comment>
<feature type="binding site" evidence="2">
    <location>
        <position position="64"/>
    </location>
    <ligand>
        <name>substrate</name>
    </ligand>
</feature>
<dbReference type="STRING" id="360107.CHAB381_0970"/>
<dbReference type="Proteomes" id="UP000002407">
    <property type="component" value="Chromosome"/>
</dbReference>
<dbReference type="Gene3D" id="3.40.1180.10">
    <property type="entry name" value="Decaprenyl diphosphate synthase-like"/>
    <property type="match status" value="1"/>
</dbReference>
<feature type="binding site" evidence="2">
    <location>
        <begin position="58"/>
        <end position="60"/>
    </location>
    <ligand>
        <name>substrate</name>
    </ligand>
</feature>
<dbReference type="PANTHER" id="PTHR10291">
    <property type="entry name" value="DEHYDRODOLICHYL DIPHOSPHATE SYNTHASE FAMILY MEMBER"/>
    <property type="match status" value="1"/>
</dbReference>
<evidence type="ECO:0000313" key="4">
    <source>
        <dbReference type="Proteomes" id="UP000002407"/>
    </source>
</evidence>
<dbReference type="InterPro" id="IPR036424">
    <property type="entry name" value="UPP_synth-like_sf"/>
</dbReference>
<protein>
    <recommendedName>
        <fullName evidence="2">Isoprenyl transferase</fullName>
        <ecNumber evidence="2">2.5.1.-</ecNumber>
    </recommendedName>
</protein>
<evidence type="ECO:0000313" key="3">
    <source>
        <dbReference type="EMBL" id="ABS52394.1"/>
    </source>
</evidence>
<sequence length="226" mass="25684">MMNELHHLAIIMDGNGRWAKTKSLARIKGHEAGAKVVETVSEFCIKNGIANLTLYAFSTENWKRPESEVNFLLNLLKKFIIKKREIFIKNEIKFKAIGDISVFSQDLQSEISALQNLTATYKKLNFNLALNYGSRDEIIRAAKKVIQKGDELNEQNLSANLDSADSGDVDLLIRTGGEIRLSNFMLWQASYAELAFTNTFWPDFSEDELAEIVENFKIKNRRFGGL</sequence>
<organism evidence="3 4">
    <name type="scientific">Campylobacter hominis (strain ATCC BAA-381 / DSM 21671 / CCUG 45161 / LMG 19568 / NCTC 13146 / CH001A)</name>
    <dbReference type="NCBI Taxonomy" id="360107"/>
    <lineage>
        <taxon>Bacteria</taxon>
        <taxon>Pseudomonadati</taxon>
        <taxon>Campylobacterota</taxon>
        <taxon>Epsilonproteobacteria</taxon>
        <taxon>Campylobacterales</taxon>
        <taxon>Campylobacteraceae</taxon>
        <taxon>Campylobacter</taxon>
    </lineage>
</organism>
<dbReference type="EMBL" id="CP000776">
    <property type="protein sequence ID" value="ABS52394.1"/>
    <property type="molecule type" value="Genomic_DNA"/>
</dbReference>
<reference evidence="4" key="1">
    <citation type="submission" date="2007-07" db="EMBL/GenBank/DDBJ databases">
        <title>Complete genome sequence of Campylobacter hominis ATCC BAA-381, a commensal isolated from the human gastrointestinal tract.</title>
        <authorList>
            <person name="Fouts D.E."/>
            <person name="Mongodin E.F."/>
            <person name="Puiu D."/>
            <person name="Sebastian Y."/>
            <person name="Miller W.G."/>
            <person name="Mandrell R.E."/>
            <person name="Nelson K.E."/>
        </authorList>
    </citation>
    <scope>NUCLEOTIDE SEQUENCE [LARGE SCALE GENOMIC DNA]</scope>
    <source>
        <strain evidence="4">ATCC BAA-381 / LMG 19568 / NCTC 13146 / CH001A</strain>
    </source>
</reference>
<dbReference type="GO" id="GO:0016094">
    <property type="term" value="P:polyprenol biosynthetic process"/>
    <property type="evidence" value="ECO:0007669"/>
    <property type="project" value="TreeGrafter"/>
</dbReference>
<feature type="binding site" evidence="2">
    <location>
        <position position="62"/>
    </location>
    <ligand>
        <name>substrate</name>
    </ligand>
</feature>
<dbReference type="HOGENOM" id="CLU_038505_1_1_7"/>
<keyword evidence="4" id="KW-1185">Reference proteome</keyword>
<proteinExistence type="inferred from homology"/>
<dbReference type="GO" id="GO:0008834">
    <property type="term" value="F:ditrans,polycis-undecaprenyl-diphosphate synthase [(2E,6E)-farnesyl-diphosphate specific] activity"/>
    <property type="evidence" value="ECO:0007669"/>
    <property type="project" value="TreeGrafter"/>
</dbReference>
<comment type="subunit">
    <text evidence="2">Homodimer.</text>
</comment>
<feature type="active site" description="Proton acceptor" evidence="2">
    <location>
        <position position="61"/>
    </location>
</feature>
<keyword evidence="2" id="KW-0479">Metal-binding</keyword>
<feature type="binding site" evidence="2">
    <location>
        <position position="26"/>
    </location>
    <ligand>
        <name>substrate</name>
    </ligand>
</feature>
<dbReference type="PROSITE" id="PS01066">
    <property type="entry name" value="UPP_SYNTHASE"/>
    <property type="match status" value="1"/>
</dbReference>
<name>A7I1Z0_CAMHC</name>
<dbReference type="GO" id="GO:0005829">
    <property type="term" value="C:cytosol"/>
    <property type="evidence" value="ECO:0007669"/>
    <property type="project" value="TreeGrafter"/>
</dbReference>
<dbReference type="NCBIfam" id="TIGR00055">
    <property type="entry name" value="uppS"/>
    <property type="match status" value="1"/>
</dbReference>
<dbReference type="CDD" id="cd00475">
    <property type="entry name" value="Cis_IPPS"/>
    <property type="match status" value="1"/>
</dbReference>
<feature type="binding site" evidence="2">
    <location>
        <position position="18"/>
    </location>
    <ligand>
        <name>substrate</name>
    </ligand>
</feature>
<dbReference type="AlphaFoldDB" id="A7I1Z0"/>
<dbReference type="PANTHER" id="PTHR10291:SF0">
    <property type="entry name" value="DEHYDRODOLICHYL DIPHOSPHATE SYNTHASE 2"/>
    <property type="match status" value="1"/>
</dbReference>
<comment type="cofactor">
    <cofactor evidence="2">
        <name>Mg(2+)</name>
        <dbReference type="ChEBI" id="CHEBI:18420"/>
    </cofactor>
    <text evidence="2">Binds 2 magnesium ions per subunit.</text>
</comment>
<dbReference type="InterPro" id="IPR018520">
    <property type="entry name" value="UPP_synth-like_CS"/>
</dbReference>
<feature type="active site" evidence="2">
    <location>
        <position position="13"/>
    </location>
</feature>
<dbReference type="FunFam" id="3.40.1180.10:FF:000001">
    <property type="entry name" value="(2E,6E)-farnesyl-diphosphate-specific ditrans,polycis-undecaprenyl-diphosphate synthase"/>
    <property type="match status" value="1"/>
</dbReference>
<feature type="binding site" evidence="2">
    <location>
        <position position="193"/>
    </location>
    <ligand>
        <name>Mg(2+)</name>
        <dbReference type="ChEBI" id="CHEBI:18420"/>
    </ligand>
</feature>
<gene>
    <name evidence="3" type="primary">uppS</name>
    <name evidence="3" type="ordered locus">CHAB381_0970</name>
</gene>
<dbReference type="InterPro" id="IPR001441">
    <property type="entry name" value="UPP_synth-like"/>
</dbReference>
<keyword evidence="2" id="KW-0460">Magnesium</keyword>
<dbReference type="EC" id="2.5.1.-" evidence="2"/>
<feature type="binding site" evidence="2">
    <location>
        <position position="13"/>
    </location>
    <ligand>
        <name>Mg(2+)</name>
        <dbReference type="ChEBI" id="CHEBI:18420"/>
    </ligand>
</feature>
<dbReference type="KEGG" id="cha:CHAB381_0970"/>
<evidence type="ECO:0000256" key="1">
    <source>
        <dbReference type="ARBA" id="ARBA00022679"/>
    </source>
</evidence>
<feature type="binding site" evidence="2">
    <location>
        <begin position="14"/>
        <end position="17"/>
    </location>
    <ligand>
        <name>substrate</name>
    </ligand>
</feature>
<dbReference type="Pfam" id="PF01255">
    <property type="entry name" value="Prenyltransf"/>
    <property type="match status" value="1"/>
</dbReference>
<dbReference type="HAMAP" id="MF_01139">
    <property type="entry name" value="ISPT"/>
    <property type="match status" value="1"/>
</dbReference>
<keyword evidence="1 2" id="KW-0808">Transferase</keyword>
<dbReference type="eggNOG" id="COG0020">
    <property type="taxonomic scope" value="Bacteria"/>
</dbReference>
<dbReference type="SUPFAM" id="SSF64005">
    <property type="entry name" value="Undecaprenyl diphosphate synthase"/>
    <property type="match status" value="1"/>
</dbReference>
<accession>A7I1Z0</accession>
<evidence type="ECO:0000256" key="2">
    <source>
        <dbReference type="HAMAP-Rule" id="MF_01139"/>
    </source>
</evidence>
<feature type="binding site" evidence="2">
    <location>
        <begin position="180"/>
        <end position="182"/>
    </location>
    <ligand>
        <name>substrate</name>
    </ligand>
</feature>
<feature type="binding site" evidence="2">
    <location>
        <position position="174"/>
    </location>
    <ligand>
        <name>substrate</name>
    </ligand>
</feature>
<feature type="binding site" evidence="2">
    <location>
        <position position="30"/>
    </location>
    <ligand>
        <name>substrate</name>
    </ligand>
</feature>